<keyword evidence="2" id="KW-1185">Reference proteome</keyword>
<accession>A0A395IWG9</accession>
<dbReference type="EMBL" id="QKRW01000014">
    <property type="protein sequence ID" value="RAL64481.1"/>
    <property type="molecule type" value="Genomic_DNA"/>
</dbReference>
<evidence type="ECO:0000313" key="1">
    <source>
        <dbReference type="EMBL" id="RAL64481.1"/>
    </source>
</evidence>
<dbReference type="Proteomes" id="UP000249056">
    <property type="component" value="Unassembled WGS sequence"/>
</dbReference>
<protein>
    <submittedName>
        <fullName evidence="1">Uncharacterized protein</fullName>
    </submittedName>
</protein>
<evidence type="ECO:0000313" key="2">
    <source>
        <dbReference type="Proteomes" id="UP000249056"/>
    </source>
</evidence>
<gene>
    <name evidence="1" type="ORF">DID88_001957</name>
</gene>
<name>A0A395IWG9_9HELO</name>
<organism evidence="1 2">
    <name type="scientific">Monilinia fructigena</name>
    <dbReference type="NCBI Taxonomy" id="38457"/>
    <lineage>
        <taxon>Eukaryota</taxon>
        <taxon>Fungi</taxon>
        <taxon>Dikarya</taxon>
        <taxon>Ascomycota</taxon>
        <taxon>Pezizomycotina</taxon>
        <taxon>Leotiomycetes</taxon>
        <taxon>Helotiales</taxon>
        <taxon>Sclerotiniaceae</taxon>
        <taxon>Monilinia</taxon>
    </lineage>
</organism>
<comment type="caution">
    <text evidence="1">The sequence shown here is derived from an EMBL/GenBank/DDBJ whole genome shotgun (WGS) entry which is preliminary data.</text>
</comment>
<dbReference type="OrthoDB" id="3513340at2759"/>
<sequence>MARTVAGRRIHVSAETLNRAELHDIVIDLVDNGFLSMEEIEEGLHFVRQKRYIEKGIGEAISALPTYKFRDGDAYLMISKTNMRAILTKVDPFALVAFMDEESPPHLRVIIMDMTRESTPIRDWLKDKLLITHASGVLELRYFDEKPSKNDDSNPTKEAPPKALDASEQKALVIKNLIVQAIEILPSHQFEQIVGYIKQDNQLITQWLEGEWNAFKTLRQLVVDLVRQNKFIRQMLQEHLLKVLGDGWYVIDDDWD</sequence>
<reference evidence="1 2" key="1">
    <citation type="submission" date="2018-06" db="EMBL/GenBank/DDBJ databases">
        <title>Genome Sequence of the Brown Rot Fungal Pathogen Monilinia fructigena.</title>
        <authorList>
            <person name="Landi L."/>
            <person name="De Miccolis Angelini R.M."/>
            <person name="Pollastro S."/>
            <person name="Abate D."/>
            <person name="Faretra F."/>
            <person name="Romanazzi G."/>
        </authorList>
    </citation>
    <scope>NUCLEOTIDE SEQUENCE [LARGE SCALE GENOMIC DNA]</scope>
    <source>
        <strain evidence="1 2">Mfrg269</strain>
    </source>
</reference>
<dbReference type="AlphaFoldDB" id="A0A395IWG9"/>
<proteinExistence type="predicted"/>